<dbReference type="InterPro" id="IPR004329">
    <property type="entry name" value="CcmE"/>
</dbReference>
<dbReference type="GO" id="GO:0020037">
    <property type="term" value="F:heme binding"/>
    <property type="evidence" value="ECO:0007669"/>
    <property type="project" value="InterPro"/>
</dbReference>
<dbReference type="Gene3D" id="2.40.50.140">
    <property type="entry name" value="Nucleic acid-binding proteins"/>
    <property type="match status" value="1"/>
</dbReference>
<keyword evidence="3" id="KW-0201">Cytochrome c-type biogenesis</keyword>
<gene>
    <name evidence="6" type="ORF">AVDCRST_MAG69-1814</name>
</gene>
<dbReference type="GO" id="GO:0017004">
    <property type="term" value="P:cytochrome complex assembly"/>
    <property type="evidence" value="ECO:0007669"/>
    <property type="project" value="UniProtKB-KW"/>
</dbReference>
<dbReference type="InterPro" id="IPR012340">
    <property type="entry name" value="NA-bd_OB-fold"/>
</dbReference>
<protein>
    <recommendedName>
        <fullName evidence="7">Cytochrome c-type biogenesis protein CcmE, heme chaperone</fullName>
    </recommendedName>
</protein>
<reference evidence="6" key="1">
    <citation type="submission" date="2020-02" db="EMBL/GenBank/DDBJ databases">
        <authorList>
            <person name="Meier V. D."/>
        </authorList>
    </citation>
    <scope>NUCLEOTIDE SEQUENCE</scope>
    <source>
        <strain evidence="6">AVDCRST_MAG69</strain>
    </source>
</reference>
<feature type="region of interest" description="Disordered" evidence="5">
    <location>
        <begin position="58"/>
        <end position="92"/>
    </location>
</feature>
<evidence type="ECO:0000256" key="4">
    <source>
        <dbReference type="ARBA" id="ARBA00023136"/>
    </source>
</evidence>
<evidence type="ECO:0000256" key="5">
    <source>
        <dbReference type="SAM" id="MobiDB-lite"/>
    </source>
</evidence>
<accession>A0A6J4SI70</accession>
<comment type="subcellular location">
    <subcellularLocation>
        <location evidence="1">Membrane</location>
    </subcellularLocation>
</comment>
<dbReference type="AlphaFoldDB" id="A0A6J4SI70"/>
<dbReference type="GO" id="GO:0017003">
    <property type="term" value="P:protein-heme linkage"/>
    <property type="evidence" value="ECO:0007669"/>
    <property type="project" value="InterPro"/>
</dbReference>
<organism evidence="6">
    <name type="scientific">uncultured Solirubrobacteraceae bacterium</name>
    <dbReference type="NCBI Taxonomy" id="1162706"/>
    <lineage>
        <taxon>Bacteria</taxon>
        <taxon>Bacillati</taxon>
        <taxon>Actinomycetota</taxon>
        <taxon>Thermoleophilia</taxon>
        <taxon>Solirubrobacterales</taxon>
        <taxon>Solirubrobacteraceae</taxon>
        <taxon>environmental samples</taxon>
    </lineage>
</organism>
<keyword evidence="4" id="KW-0472">Membrane</keyword>
<dbReference type="GO" id="GO:0005886">
    <property type="term" value="C:plasma membrane"/>
    <property type="evidence" value="ECO:0007669"/>
    <property type="project" value="InterPro"/>
</dbReference>
<evidence type="ECO:0000256" key="1">
    <source>
        <dbReference type="ARBA" id="ARBA00004370"/>
    </source>
</evidence>
<dbReference type="SUPFAM" id="SSF82093">
    <property type="entry name" value="Heme chaperone CcmE"/>
    <property type="match status" value="1"/>
</dbReference>
<proteinExistence type="predicted"/>
<dbReference type="EMBL" id="CADCVP010000191">
    <property type="protein sequence ID" value="CAA9499724.1"/>
    <property type="molecule type" value="Genomic_DNA"/>
</dbReference>
<dbReference type="Pfam" id="PF03100">
    <property type="entry name" value="CcmE"/>
    <property type="match status" value="1"/>
</dbReference>
<keyword evidence="2" id="KW-0479">Metal-binding</keyword>
<evidence type="ECO:0008006" key="7">
    <source>
        <dbReference type="Google" id="ProtNLM"/>
    </source>
</evidence>
<keyword evidence="2" id="KW-0349">Heme</keyword>
<evidence type="ECO:0000256" key="3">
    <source>
        <dbReference type="ARBA" id="ARBA00022748"/>
    </source>
</evidence>
<evidence type="ECO:0000256" key="2">
    <source>
        <dbReference type="ARBA" id="ARBA00022617"/>
    </source>
</evidence>
<evidence type="ECO:0000313" key="6">
    <source>
        <dbReference type="EMBL" id="CAA9499724.1"/>
    </source>
</evidence>
<dbReference type="InterPro" id="IPR036127">
    <property type="entry name" value="CcmE-like_sf"/>
</dbReference>
<sequence>MDPSRKRTIRFAVALTVAMLLSGALVYTSFSASTETVQPSQLLAGAESDRVYELTGKVEPGSWRNGGDSHTFRVEDRQGGGSVPVTYQGPVPDPFREGREVIVDVRKQGDTFVGEHNSLITKCPSKFTAEEQQHRQ</sequence>
<keyword evidence="2" id="KW-0408">Iron</keyword>
<name>A0A6J4SI70_9ACTN</name>